<comment type="subcellular location">
    <subcellularLocation>
        <location evidence="1">Membrane</location>
        <topology evidence="1">Multi-pass membrane protein</topology>
    </subcellularLocation>
</comment>
<organism evidence="7 8">
    <name type="scientific">Nocardioides scoriae</name>
    <dbReference type="NCBI Taxonomy" id="642780"/>
    <lineage>
        <taxon>Bacteria</taxon>
        <taxon>Bacillati</taxon>
        <taxon>Actinomycetota</taxon>
        <taxon>Actinomycetes</taxon>
        <taxon>Propionibacteriales</taxon>
        <taxon>Nocardioidaceae</taxon>
        <taxon>Nocardioides</taxon>
    </lineage>
</organism>
<keyword evidence="3 5" id="KW-1133">Transmembrane helix</keyword>
<evidence type="ECO:0000313" key="7">
    <source>
        <dbReference type="EMBL" id="SDT18070.1"/>
    </source>
</evidence>
<reference evidence="8" key="1">
    <citation type="submission" date="2016-10" db="EMBL/GenBank/DDBJ databases">
        <authorList>
            <person name="Varghese N."/>
            <person name="Submissions S."/>
        </authorList>
    </citation>
    <scope>NUCLEOTIDE SEQUENCE [LARGE SCALE GENOMIC DNA]</scope>
    <source>
        <strain evidence="8">DSM 22127</strain>
    </source>
</reference>
<evidence type="ECO:0000256" key="4">
    <source>
        <dbReference type="ARBA" id="ARBA00023136"/>
    </source>
</evidence>
<evidence type="ECO:0000259" key="6">
    <source>
        <dbReference type="Pfam" id="PF01694"/>
    </source>
</evidence>
<evidence type="ECO:0000313" key="8">
    <source>
        <dbReference type="Proteomes" id="UP000198859"/>
    </source>
</evidence>
<feature type="transmembrane region" description="Helical" evidence="5">
    <location>
        <begin position="148"/>
        <end position="166"/>
    </location>
</feature>
<dbReference type="GO" id="GO:0016020">
    <property type="term" value="C:membrane"/>
    <property type="evidence" value="ECO:0007669"/>
    <property type="project" value="UniProtKB-SubCell"/>
</dbReference>
<dbReference type="GO" id="GO:0004252">
    <property type="term" value="F:serine-type endopeptidase activity"/>
    <property type="evidence" value="ECO:0007669"/>
    <property type="project" value="InterPro"/>
</dbReference>
<proteinExistence type="predicted"/>
<dbReference type="EMBL" id="LT629757">
    <property type="protein sequence ID" value="SDT18070.1"/>
    <property type="molecule type" value="Genomic_DNA"/>
</dbReference>
<sequence length="197" mass="20861">MSTVPAPSTARPRRTTLGSAVLGMAVLVAVLWGLEALDQLSGNRLDPYGIEPRRLDSLDHVFLAPWLHGGWSHLVSNTVPFFGLGVLVALDGWRRFALTTMVVTVVSGAAVWFLSPPGAVTLGASGLVFGWLTYVLVRGFYARSGAQVAIGVVVFLVYGGLLWGVLPSEAGVSWQAHLGGAVGGLLAARLRRRRTSS</sequence>
<evidence type="ECO:0000256" key="1">
    <source>
        <dbReference type="ARBA" id="ARBA00004141"/>
    </source>
</evidence>
<feature type="domain" description="Peptidase S54 rhomboid" evidence="6">
    <location>
        <begin position="60"/>
        <end position="192"/>
    </location>
</feature>
<dbReference type="PANTHER" id="PTHR43066">
    <property type="entry name" value="RHOMBOID-RELATED PROTEIN"/>
    <property type="match status" value="1"/>
</dbReference>
<feature type="transmembrane region" description="Helical" evidence="5">
    <location>
        <begin position="172"/>
        <end position="190"/>
    </location>
</feature>
<dbReference type="Pfam" id="PF01694">
    <property type="entry name" value="Rhomboid"/>
    <property type="match status" value="1"/>
</dbReference>
<protein>
    <submittedName>
        <fullName evidence="7">Rhomboid family protein</fullName>
    </submittedName>
</protein>
<accession>A0A1H1Y9D5</accession>
<keyword evidence="2 5" id="KW-0812">Transmembrane</keyword>
<evidence type="ECO:0000256" key="5">
    <source>
        <dbReference type="SAM" id="Phobius"/>
    </source>
</evidence>
<dbReference type="STRING" id="642780.SAMN04488570_3763"/>
<evidence type="ECO:0000256" key="3">
    <source>
        <dbReference type="ARBA" id="ARBA00022989"/>
    </source>
</evidence>
<feature type="transmembrane region" description="Helical" evidence="5">
    <location>
        <begin position="120"/>
        <end position="141"/>
    </location>
</feature>
<dbReference type="SUPFAM" id="SSF144091">
    <property type="entry name" value="Rhomboid-like"/>
    <property type="match status" value="1"/>
</dbReference>
<dbReference type="InterPro" id="IPR022764">
    <property type="entry name" value="Peptidase_S54_rhomboid_dom"/>
</dbReference>
<feature type="transmembrane region" description="Helical" evidence="5">
    <location>
        <begin position="16"/>
        <end position="34"/>
    </location>
</feature>
<dbReference type="Proteomes" id="UP000198859">
    <property type="component" value="Chromosome I"/>
</dbReference>
<dbReference type="Gene3D" id="1.20.1540.10">
    <property type="entry name" value="Rhomboid-like"/>
    <property type="match status" value="1"/>
</dbReference>
<keyword evidence="8" id="KW-1185">Reference proteome</keyword>
<gene>
    <name evidence="7" type="ORF">SAMN04488570_3763</name>
</gene>
<name>A0A1H1Y9D5_9ACTN</name>
<feature type="transmembrane region" description="Helical" evidence="5">
    <location>
        <begin position="70"/>
        <end position="89"/>
    </location>
</feature>
<keyword evidence="4 5" id="KW-0472">Membrane</keyword>
<evidence type="ECO:0000256" key="2">
    <source>
        <dbReference type="ARBA" id="ARBA00022692"/>
    </source>
</evidence>
<dbReference type="InterPro" id="IPR035952">
    <property type="entry name" value="Rhomboid-like_sf"/>
</dbReference>
<dbReference type="AlphaFoldDB" id="A0A1H1Y9D5"/>
<feature type="transmembrane region" description="Helical" evidence="5">
    <location>
        <begin position="96"/>
        <end position="114"/>
    </location>
</feature>